<dbReference type="Proteomes" id="UP001175211">
    <property type="component" value="Unassembled WGS sequence"/>
</dbReference>
<name>A0AA39NJV8_ARMTA</name>
<dbReference type="AlphaFoldDB" id="A0AA39NJV8"/>
<organism evidence="1 2">
    <name type="scientific">Armillaria tabescens</name>
    <name type="common">Ringless honey mushroom</name>
    <name type="synonym">Agaricus tabescens</name>
    <dbReference type="NCBI Taxonomy" id="1929756"/>
    <lineage>
        <taxon>Eukaryota</taxon>
        <taxon>Fungi</taxon>
        <taxon>Dikarya</taxon>
        <taxon>Basidiomycota</taxon>
        <taxon>Agaricomycotina</taxon>
        <taxon>Agaricomycetes</taxon>
        <taxon>Agaricomycetidae</taxon>
        <taxon>Agaricales</taxon>
        <taxon>Marasmiineae</taxon>
        <taxon>Physalacriaceae</taxon>
        <taxon>Desarmillaria</taxon>
    </lineage>
</organism>
<dbReference type="EMBL" id="JAUEPS010000003">
    <property type="protein sequence ID" value="KAK0467017.1"/>
    <property type="molecule type" value="Genomic_DNA"/>
</dbReference>
<sequence length="457" mass="52279">MATYETSFAEGLANSAFVITGHPGIGKTLFIYYLLILRLLDGLPTALQIGYTNSFIFFDASGVYIIMHHLSTSSLQRYIPKGTWALVDDVVSLPGEEENIFSLYGSPFFVVHACSAQPRYFDYAKKKRASSTYYMLPFSWREIILCRQLLRQPVVPTENTISRWYDDFGPSAQACYSQSQNPDSFLTHRIEITSMVGQFDWDSTVACLQNYTTHYPSSKYLYESDSQQLFLLIPHYRHPFTPAMVFISGYILNLFCAHHKYQFEQDRQTIFMLIYQHPHSRGYLSHMFENEAKLLLQKCVPCKVYPMEAGHVGAENCTFEASEAIRRTVVPFSILLSTPIIYFYKTLEDISLDRLGWYLPENSDGSTLDSFIVSKDVDGSTVLSYQQSTVGVRHGVHTETLKKAITWLGTGMISKFRYIAIVPRIKNQRTVFCFPPEVLQHVDVTMGVIFIDPQEMS</sequence>
<proteinExistence type="predicted"/>
<dbReference type="RefSeq" id="XP_060337609.1">
    <property type="nucleotide sequence ID" value="XM_060482963.1"/>
</dbReference>
<evidence type="ECO:0000313" key="2">
    <source>
        <dbReference type="Proteomes" id="UP001175211"/>
    </source>
</evidence>
<dbReference type="InterPro" id="IPR052980">
    <property type="entry name" value="Crinkler_effector"/>
</dbReference>
<keyword evidence="2" id="KW-1185">Reference proteome</keyword>
<protein>
    <submittedName>
        <fullName evidence="1">Uncharacterized protein</fullName>
    </submittedName>
</protein>
<dbReference type="PANTHER" id="PTHR33129">
    <property type="entry name" value="PROTEIN KINASE DOMAIN-CONTAINING PROTEIN-RELATED"/>
    <property type="match status" value="1"/>
</dbReference>
<comment type="caution">
    <text evidence="1">The sequence shown here is derived from an EMBL/GenBank/DDBJ whole genome shotgun (WGS) entry which is preliminary data.</text>
</comment>
<reference evidence="1" key="1">
    <citation type="submission" date="2023-06" db="EMBL/GenBank/DDBJ databases">
        <authorList>
            <consortium name="Lawrence Berkeley National Laboratory"/>
            <person name="Ahrendt S."/>
            <person name="Sahu N."/>
            <person name="Indic B."/>
            <person name="Wong-Bajracharya J."/>
            <person name="Merenyi Z."/>
            <person name="Ke H.-M."/>
            <person name="Monk M."/>
            <person name="Kocsube S."/>
            <person name="Drula E."/>
            <person name="Lipzen A."/>
            <person name="Balint B."/>
            <person name="Henrissat B."/>
            <person name="Andreopoulos B."/>
            <person name="Martin F.M."/>
            <person name="Harder C.B."/>
            <person name="Rigling D."/>
            <person name="Ford K.L."/>
            <person name="Foster G.D."/>
            <person name="Pangilinan J."/>
            <person name="Papanicolaou A."/>
            <person name="Barry K."/>
            <person name="LaButti K."/>
            <person name="Viragh M."/>
            <person name="Koriabine M."/>
            <person name="Yan M."/>
            <person name="Riley R."/>
            <person name="Champramary S."/>
            <person name="Plett K.L."/>
            <person name="Tsai I.J."/>
            <person name="Slot J."/>
            <person name="Sipos G."/>
            <person name="Plett J."/>
            <person name="Nagy L.G."/>
            <person name="Grigoriev I.V."/>
        </authorList>
    </citation>
    <scope>NUCLEOTIDE SEQUENCE</scope>
    <source>
        <strain evidence="1">CCBAS 213</strain>
    </source>
</reference>
<evidence type="ECO:0000313" key="1">
    <source>
        <dbReference type="EMBL" id="KAK0467017.1"/>
    </source>
</evidence>
<accession>A0AA39NJV8</accession>
<dbReference type="GeneID" id="85366511"/>
<gene>
    <name evidence="1" type="ORF">EV420DRAFT_660246</name>
</gene>
<dbReference type="PANTHER" id="PTHR33129:SF1">
    <property type="entry name" value="ATP-BINDING PROTEIN"/>
    <property type="match status" value="1"/>
</dbReference>